<dbReference type="SUPFAM" id="SSF48452">
    <property type="entry name" value="TPR-like"/>
    <property type="match status" value="2"/>
</dbReference>
<dbReference type="AlphaFoldDB" id="A0A0E3ZMZ6"/>
<evidence type="ECO:0000313" key="3">
    <source>
        <dbReference type="EMBL" id="AKD25906.1"/>
    </source>
</evidence>
<gene>
    <name evidence="3" type="ORF">CL55_00015730</name>
</gene>
<evidence type="ECO:0000313" key="4">
    <source>
        <dbReference type="Proteomes" id="UP000061135"/>
    </source>
</evidence>
<dbReference type="EMBL" id="CP007501">
    <property type="protein sequence ID" value="AKD25906.1"/>
    <property type="molecule type" value="Genomic_DNA"/>
</dbReference>
<name>A0A0E3ZMZ6_9BURK</name>
<dbReference type="Gene3D" id="1.25.40.10">
    <property type="entry name" value="Tetratricopeptide repeat domain"/>
    <property type="match status" value="2"/>
</dbReference>
<keyword evidence="4" id="KW-1185">Reference proteome</keyword>
<dbReference type="Proteomes" id="UP000061135">
    <property type="component" value="Chromosome"/>
</dbReference>
<dbReference type="InterPro" id="IPR011990">
    <property type="entry name" value="TPR-like_helical_dom_sf"/>
</dbReference>
<sequence>MRKHSLIQSLLLCCSITVLSNFSFAVPNKDEVDIENVKAPPRDVKDILQILSQTRQDQALIEKAKKVLTKPLPSTNDPRDLNNYYYQRAVAENTLENSKEALENFKKAAIDHPSFDIAMQLDERMQYAQQEALRGHLILAKKIAEETKAMIPNNLGGWKISTGQNIVNICLRMGDFECANKALATLENDYSNLISVARNPNFIYKTNWQLGYERARGRVFMSEGKFIEAERSFRTALSLNKTILDNVKDSNKDALDNEVRVLQDISSTPRYAYGQRVGLYNQLANAFLGQRRLIDAEYWARESVVLAINREGVNSASTCFALLTLSKIISEQGRQAEAVMLSQAALKVAMQSTNYSASPLIAAARKALGTSLAADGKYVQADKIFNEMLDGIKSDPELASSYQSGDLDWAIALVKTGKASQAVAMTTDMLSRAGARMEKSSPRLAAIRAFNASALQVSGQGSQALSEFKQSIPILVDQARNDSENSTATIRQTQRMIFVLEEYLASLAQQAKTDSSGAAAAEAFQIADLARGSGVQRALTSSAARATISDPQLASLARREQDLQQRINTLTELLTGLLSAPTAQQLPAAQAKIRTDIATFKSQREDLKKEIEKKFPDYAELVEPKPASVERTQKALKPDEVLVSWYFTDSVGYVWAISKDKPVQFFQLAVGRAQIAKEVAQLRKSLDPGVATIDEIPPFDVALANQLYQQVLAPVQSAFIGKKVMLTVPHAELGQLPLSLLVTKPTSQPAKGGATPFSGYKTVPWLTRDIAVAQVPSVTALTALRALPAGNPNRKNFIGFGDPYFSSEQEKSAQKQVKATQLATRGIPLSLRSAPKTSGVSSAELALLPRLPDTSLELEEIGKAIGAGDGDIFLHRQASVKQVMSTDLSDRKVVMFATHGLVPGELNGLTQPALALSSPDVTGDKDDGLLTMDKVLTLKLDADWVVLSACNTAAGEGAGSEAVSGLGRAFFFAGAKALLVSNWPVDSAASRTMMTDLFKSQQKAQGTSKAELLRQAMLNQVDQGGMKEGNTMKYSYAHPLFWAPFVVVGD</sequence>
<dbReference type="PANTHER" id="PTHR10098">
    <property type="entry name" value="RAPSYN-RELATED"/>
    <property type="match status" value="1"/>
</dbReference>
<organism evidence="3 4">
    <name type="scientific">Polynucleobacter duraquae</name>
    <dbReference type="NCBI Taxonomy" id="1835254"/>
    <lineage>
        <taxon>Bacteria</taxon>
        <taxon>Pseudomonadati</taxon>
        <taxon>Pseudomonadota</taxon>
        <taxon>Betaproteobacteria</taxon>
        <taxon>Burkholderiales</taxon>
        <taxon>Burkholderiaceae</taxon>
        <taxon>Polynucleobacter</taxon>
    </lineage>
</organism>
<dbReference type="PATRIC" id="fig|576611.7.peg.1598"/>
<dbReference type="Pfam" id="PF12770">
    <property type="entry name" value="CHAT"/>
    <property type="match status" value="1"/>
</dbReference>
<dbReference type="PANTHER" id="PTHR10098:SF112">
    <property type="entry name" value="SLR0380 PROTEIN"/>
    <property type="match status" value="1"/>
</dbReference>
<protein>
    <recommendedName>
        <fullName evidence="2">CHAT domain-containing protein</fullName>
    </recommendedName>
</protein>
<evidence type="ECO:0000259" key="2">
    <source>
        <dbReference type="Pfam" id="PF12770"/>
    </source>
</evidence>
<dbReference type="RefSeq" id="WP_052728805.1">
    <property type="nucleotide sequence ID" value="NZ_CP007501.1"/>
</dbReference>
<dbReference type="OrthoDB" id="9771112at2"/>
<evidence type="ECO:0000256" key="1">
    <source>
        <dbReference type="SAM" id="SignalP"/>
    </source>
</evidence>
<dbReference type="InterPro" id="IPR024983">
    <property type="entry name" value="CHAT_dom"/>
</dbReference>
<dbReference type="STRING" id="1835254.CL55_00015730"/>
<dbReference type="KEGG" id="pdq:CL55_00015730"/>
<reference evidence="3 4" key="1">
    <citation type="submission" date="2014-03" db="EMBL/GenBank/DDBJ databases">
        <title>Genome of Polynucleobacter strain MWH-MoK4.</title>
        <authorList>
            <person name="Hahn M.W."/>
        </authorList>
    </citation>
    <scope>NUCLEOTIDE SEQUENCE [LARGE SCALE GENOMIC DNA]</scope>
    <source>
        <strain evidence="3 4">MWH-MoK4</strain>
    </source>
</reference>
<dbReference type="HOGENOM" id="CLU_291295_0_0_4"/>
<proteinExistence type="predicted"/>
<feature type="signal peptide" evidence="1">
    <location>
        <begin position="1"/>
        <end position="25"/>
    </location>
</feature>
<feature type="domain" description="CHAT" evidence="2">
    <location>
        <begin position="702"/>
        <end position="1050"/>
    </location>
</feature>
<keyword evidence="1" id="KW-0732">Signal</keyword>
<accession>A0A0E3ZMZ6</accession>
<feature type="chain" id="PRO_5002417035" description="CHAT domain-containing protein" evidence="1">
    <location>
        <begin position="26"/>
        <end position="1050"/>
    </location>
</feature>